<keyword evidence="2" id="KW-0472">Membrane</keyword>
<evidence type="ECO:0000256" key="2">
    <source>
        <dbReference type="SAM" id="Phobius"/>
    </source>
</evidence>
<evidence type="ECO:0000313" key="4">
    <source>
        <dbReference type="EMBL" id="TWJ14819.1"/>
    </source>
</evidence>
<evidence type="ECO:0000313" key="5">
    <source>
        <dbReference type="Proteomes" id="UP000321617"/>
    </source>
</evidence>
<protein>
    <submittedName>
        <fullName evidence="4">Uncharacterized protein DUF4349</fullName>
    </submittedName>
</protein>
<keyword evidence="2" id="KW-0812">Transmembrane</keyword>
<accession>A0A562VAA6</accession>
<feature type="region of interest" description="Disordered" evidence="1">
    <location>
        <begin position="47"/>
        <end position="77"/>
    </location>
</feature>
<keyword evidence="5" id="KW-1185">Reference proteome</keyword>
<comment type="caution">
    <text evidence="4">The sequence shown here is derived from an EMBL/GenBank/DDBJ whole genome shotgun (WGS) entry which is preliminary data.</text>
</comment>
<evidence type="ECO:0000259" key="3">
    <source>
        <dbReference type="Pfam" id="PF14257"/>
    </source>
</evidence>
<dbReference type="RefSeq" id="WP_147132488.1">
    <property type="nucleotide sequence ID" value="NZ_BAABIJ010000001.1"/>
</dbReference>
<organism evidence="4 5">
    <name type="scientific">Stackebrandtia albiflava</name>
    <dbReference type="NCBI Taxonomy" id="406432"/>
    <lineage>
        <taxon>Bacteria</taxon>
        <taxon>Bacillati</taxon>
        <taxon>Actinomycetota</taxon>
        <taxon>Actinomycetes</taxon>
        <taxon>Glycomycetales</taxon>
        <taxon>Glycomycetaceae</taxon>
        <taxon>Stackebrandtia</taxon>
    </lineage>
</organism>
<feature type="compositionally biased region" description="Low complexity" evidence="1">
    <location>
        <begin position="53"/>
        <end position="63"/>
    </location>
</feature>
<keyword evidence="2" id="KW-1133">Transmembrane helix</keyword>
<name>A0A562VAA6_9ACTN</name>
<feature type="domain" description="DUF4349" evidence="3">
    <location>
        <begin position="79"/>
        <end position="287"/>
    </location>
</feature>
<feature type="compositionally biased region" description="Low complexity" evidence="1">
    <location>
        <begin position="301"/>
        <end position="341"/>
    </location>
</feature>
<dbReference type="InterPro" id="IPR025645">
    <property type="entry name" value="DUF4349"/>
</dbReference>
<proteinExistence type="predicted"/>
<sequence length="353" mass="36473">MTAPRTGPATMDGQPEWKGLLMRLLRRSLVPVVLAAVLLAGCGSAGDEGGDGAAAPADVSGAEADAEPSDTPVDVSADRQIVYTAGLSVESDDPAGLADDATDLVTDAGGFVAADERGLDPHHVWASLVLKVPADRFETVLTSLAELGTELSRNVATVDTTGTVVDLESQIATKRASVERVRELLDGAQDLDQIVLLEDELTTRETELASLLARQRDLAEQVGYATITLTVSPPDTRTPVESGPDGFWEGLAVGWSGFLGFLTGLVTVLGVLTPFLVAFGVPTGLLWWWLLRRARRRRAASATPTAVAPVGPGGVAPSAPRPEPVAAAPAPATPPASGSDGPPSPPAPPTPPR</sequence>
<dbReference type="AlphaFoldDB" id="A0A562VAA6"/>
<gene>
    <name evidence="4" type="ORF">LX16_0511</name>
</gene>
<dbReference type="EMBL" id="VLLL01000005">
    <property type="protein sequence ID" value="TWJ14819.1"/>
    <property type="molecule type" value="Genomic_DNA"/>
</dbReference>
<dbReference type="Proteomes" id="UP000321617">
    <property type="component" value="Unassembled WGS sequence"/>
</dbReference>
<reference evidence="4 5" key="1">
    <citation type="journal article" date="2013" name="Stand. Genomic Sci.">
        <title>Genomic Encyclopedia of Type Strains, Phase I: The one thousand microbial genomes (KMG-I) project.</title>
        <authorList>
            <person name="Kyrpides N.C."/>
            <person name="Woyke T."/>
            <person name="Eisen J.A."/>
            <person name="Garrity G."/>
            <person name="Lilburn T.G."/>
            <person name="Beck B.J."/>
            <person name="Whitman W.B."/>
            <person name="Hugenholtz P."/>
            <person name="Klenk H.P."/>
        </authorList>
    </citation>
    <scope>NUCLEOTIDE SEQUENCE [LARGE SCALE GENOMIC DNA]</scope>
    <source>
        <strain evidence="4 5">DSM 45044</strain>
    </source>
</reference>
<feature type="transmembrane region" description="Helical" evidence="2">
    <location>
        <begin position="258"/>
        <end position="291"/>
    </location>
</feature>
<feature type="compositionally biased region" description="Pro residues" evidence="1">
    <location>
        <begin position="342"/>
        <end position="353"/>
    </location>
</feature>
<dbReference type="OrthoDB" id="186919at2"/>
<evidence type="ECO:0000256" key="1">
    <source>
        <dbReference type="SAM" id="MobiDB-lite"/>
    </source>
</evidence>
<feature type="region of interest" description="Disordered" evidence="1">
    <location>
        <begin position="301"/>
        <end position="353"/>
    </location>
</feature>
<dbReference type="Pfam" id="PF14257">
    <property type="entry name" value="DUF4349"/>
    <property type="match status" value="1"/>
</dbReference>